<dbReference type="Gene3D" id="2.180.10.10">
    <property type="entry name" value="RHS repeat-associated core"/>
    <property type="match status" value="6"/>
</dbReference>
<accession>A0ABP8UVX1</accession>
<evidence type="ECO:0000256" key="1">
    <source>
        <dbReference type="ARBA" id="ARBA00022737"/>
    </source>
</evidence>
<feature type="region of interest" description="Disordered" evidence="2">
    <location>
        <begin position="1626"/>
        <end position="1647"/>
    </location>
</feature>
<keyword evidence="1" id="KW-0677">Repeat</keyword>
<dbReference type="InterPro" id="IPR001791">
    <property type="entry name" value="Laminin_G"/>
</dbReference>
<dbReference type="Pfam" id="PF05593">
    <property type="entry name" value="RHS_repeat"/>
    <property type="match status" value="9"/>
</dbReference>
<feature type="compositionally biased region" description="Basic and acidic residues" evidence="2">
    <location>
        <begin position="2169"/>
        <end position="2184"/>
    </location>
</feature>
<dbReference type="NCBIfam" id="TIGR03696">
    <property type="entry name" value="Rhs_assc_core"/>
    <property type="match status" value="1"/>
</dbReference>
<dbReference type="Pfam" id="PF13385">
    <property type="entry name" value="Laminin_G_3"/>
    <property type="match status" value="1"/>
</dbReference>
<organism evidence="5 6">
    <name type="scientific">Actinoallomurus vinaceus</name>
    <dbReference type="NCBI Taxonomy" id="1080074"/>
    <lineage>
        <taxon>Bacteria</taxon>
        <taxon>Bacillati</taxon>
        <taxon>Actinomycetota</taxon>
        <taxon>Actinomycetes</taxon>
        <taxon>Streptosporangiales</taxon>
        <taxon>Thermomonosporaceae</taxon>
        <taxon>Actinoallomurus</taxon>
    </lineage>
</organism>
<dbReference type="InterPro" id="IPR013320">
    <property type="entry name" value="ConA-like_dom_sf"/>
</dbReference>
<dbReference type="PANTHER" id="PTHR32305">
    <property type="match status" value="1"/>
</dbReference>
<feature type="region of interest" description="Disordered" evidence="2">
    <location>
        <begin position="2128"/>
        <end position="2252"/>
    </location>
</feature>
<dbReference type="InterPro" id="IPR050708">
    <property type="entry name" value="T6SS_VgrG/RHS"/>
</dbReference>
<dbReference type="Gene3D" id="2.60.120.200">
    <property type="match status" value="1"/>
</dbReference>
<feature type="region of interest" description="Disordered" evidence="2">
    <location>
        <begin position="2299"/>
        <end position="2324"/>
    </location>
</feature>
<dbReference type="InterPro" id="IPR031325">
    <property type="entry name" value="RHS_repeat"/>
</dbReference>
<dbReference type="InterPro" id="IPR005543">
    <property type="entry name" value="PASTA_dom"/>
</dbReference>
<dbReference type="CDD" id="cd00110">
    <property type="entry name" value="LamG"/>
    <property type="match status" value="1"/>
</dbReference>
<feature type="compositionally biased region" description="Polar residues" evidence="2">
    <location>
        <begin position="2227"/>
        <end position="2242"/>
    </location>
</feature>
<dbReference type="InterPro" id="IPR056823">
    <property type="entry name" value="TEN-like_YD-shell"/>
</dbReference>
<dbReference type="InterPro" id="IPR022385">
    <property type="entry name" value="Rhs_assc_core"/>
</dbReference>
<dbReference type="CDD" id="cd06577">
    <property type="entry name" value="PASTA_pknB"/>
    <property type="match status" value="1"/>
</dbReference>
<dbReference type="Pfam" id="PF25023">
    <property type="entry name" value="TEN_YD-shell"/>
    <property type="match status" value="1"/>
</dbReference>
<evidence type="ECO:0000313" key="5">
    <source>
        <dbReference type="EMBL" id="GAA4640772.1"/>
    </source>
</evidence>
<feature type="region of interest" description="Disordered" evidence="2">
    <location>
        <begin position="871"/>
        <end position="894"/>
    </location>
</feature>
<dbReference type="PANTHER" id="PTHR32305:SF15">
    <property type="entry name" value="PROTEIN RHSA-RELATED"/>
    <property type="match status" value="1"/>
</dbReference>
<dbReference type="Pfam" id="PF20148">
    <property type="entry name" value="DUF6531"/>
    <property type="match status" value="1"/>
</dbReference>
<feature type="compositionally biased region" description="Gly residues" evidence="2">
    <location>
        <begin position="2128"/>
        <end position="2142"/>
    </location>
</feature>
<feature type="compositionally biased region" description="Low complexity" evidence="2">
    <location>
        <begin position="2190"/>
        <end position="2214"/>
    </location>
</feature>
<gene>
    <name evidence="5" type="ORF">GCM10023196_107550</name>
</gene>
<dbReference type="RefSeq" id="WP_345444649.1">
    <property type="nucleotide sequence ID" value="NZ_BAABHK010000037.1"/>
</dbReference>
<feature type="compositionally biased region" description="Basic and acidic residues" evidence="2">
    <location>
        <begin position="2389"/>
        <end position="2408"/>
    </location>
</feature>
<feature type="region of interest" description="Disordered" evidence="2">
    <location>
        <begin position="1264"/>
        <end position="1284"/>
    </location>
</feature>
<evidence type="ECO:0000259" key="3">
    <source>
        <dbReference type="Pfam" id="PF20148"/>
    </source>
</evidence>
<feature type="domain" description="DUF6531" evidence="3">
    <location>
        <begin position="232"/>
        <end position="305"/>
    </location>
</feature>
<reference evidence="6" key="1">
    <citation type="journal article" date="2019" name="Int. J. Syst. Evol. Microbiol.">
        <title>The Global Catalogue of Microorganisms (GCM) 10K type strain sequencing project: providing services to taxonomists for standard genome sequencing and annotation.</title>
        <authorList>
            <consortium name="The Broad Institute Genomics Platform"/>
            <consortium name="The Broad Institute Genome Sequencing Center for Infectious Disease"/>
            <person name="Wu L."/>
            <person name="Ma J."/>
        </authorList>
    </citation>
    <scope>NUCLEOTIDE SEQUENCE [LARGE SCALE GENOMIC DNA]</scope>
    <source>
        <strain evidence="6">JCM 17939</strain>
    </source>
</reference>
<feature type="region of interest" description="Disordered" evidence="2">
    <location>
        <begin position="1694"/>
        <end position="1719"/>
    </location>
</feature>
<feature type="region of interest" description="Disordered" evidence="2">
    <location>
        <begin position="452"/>
        <end position="475"/>
    </location>
</feature>
<evidence type="ECO:0000313" key="6">
    <source>
        <dbReference type="Proteomes" id="UP001501442"/>
    </source>
</evidence>
<name>A0ABP8UVX1_9ACTN</name>
<proteinExistence type="predicted"/>
<dbReference type="Gene3D" id="3.30.10.20">
    <property type="match status" value="1"/>
</dbReference>
<evidence type="ECO:0000256" key="2">
    <source>
        <dbReference type="SAM" id="MobiDB-lite"/>
    </source>
</evidence>
<dbReference type="Proteomes" id="UP001501442">
    <property type="component" value="Unassembled WGS sequence"/>
</dbReference>
<dbReference type="NCBIfam" id="TIGR01643">
    <property type="entry name" value="YD_repeat_2x"/>
    <property type="match status" value="9"/>
</dbReference>
<feature type="region of interest" description="Disordered" evidence="2">
    <location>
        <begin position="2371"/>
        <end position="2408"/>
    </location>
</feature>
<feature type="compositionally biased region" description="Polar residues" evidence="2">
    <location>
        <begin position="1701"/>
        <end position="1714"/>
    </location>
</feature>
<dbReference type="InterPro" id="IPR045351">
    <property type="entry name" value="DUF6531"/>
</dbReference>
<dbReference type="EMBL" id="BAABHK010000037">
    <property type="protein sequence ID" value="GAA4640772.1"/>
    <property type="molecule type" value="Genomic_DNA"/>
</dbReference>
<dbReference type="SUPFAM" id="SSF49899">
    <property type="entry name" value="Concanavalin A-like lectins/glucanases"/>
    <property type="match status" value="1"/>
</dbReference>
<evidence type="ECO:0000259" key="4">
    <source>
        <dbReference type="Pfam" id="PF25023"/>
    </source>
</evidence>
<feature type="domain" description="Teneurin-like YD-shell" evidence="4">
    <location>
        <begin position="1775"/>
        <end position="2057"/>
    </location>
</feature>
<sequence>MAWPSSIKVTTPPSATQDGVIKMTLKNLGTDTWTSTNGFKLGYKLYDSAGKLISTTPVWTTMPSSVAPNASVTVSAKIQHVPAGTYTLHWDMYNGSTSFSSQGVPVMPMKLTIPDSPPAVTGVYPLSGYTASTLTQQLSLTAYDPDNTALSYDFKICKVSDPTSCVDSGKITTPYWTPPAGKLVWNTAYTWTGAVTSNGATTTVGPVGLTTAVPQPVITQHLAAQSDGQAFDPQVGNYTTNATDAAVAGAGPELSVRRTYNSLDPRTASPFGAGWTTPFDVRLTADNDGSGSVVVTMADGHQVRFGKNPDGTFAPPVGDFATLTQNSDGTYALLDKTGARYDFAASGLLSKLTEAGGLSQTYGYDGASHLSTVTNTVSSRALHLTWSGAHVATVSTDPVDGKALTWSYTYDGDRLKQVCAPNSACTTYDYSDGSHYRSAVIDSAPQSYYRFGESDGTDAGSEVDTNQGKDDGTYANVTQGAGGALAGTSDTAATFNGSSSSVQLPDRLVHSHTYLSIELWFKTTSSGVLFASQASTLSGAAANHVPNLYVGSDGLLRGQFWTRSGQATPITTSGKVNDGNWHHAVLTGAGTTQAMYLDGTPVGTLAGQIGHLDMTRTYAGAGYWSYWPGVTSNAAGYFNGSIDEVAVYPRPLGLPSIQAHYALGRTGVAQLSKVTLPSGNTAAQVTYDTGQDRVDTYTDANGGDWQLGDPNVTGADTSLTRSVTVTDPAQHTTTYSYDPLGGGRITGIQRGGNPARTFTYDSGGFLAKQTDENGHTTTLTHDARGNILSRTTCRTAASCQTSYYGYYLNAANPLDPRNDKMTSFRDARSASATDTTYQTSYTYSPAGQLATVTTPPTSDFPNGRTTTHTFTTGSEAADEGGSTPAGLPATDVTPGGKTTSYAYTSSGDLAQITEPSGEKIRYSYDAIGRQRTSTQITDADPGGLTTATTYTDLSRPATITYPSVTDPATGTTHTRVDTYGYDGDANTTKVISSDTTGGDADRTIAYDYDDHDRLNQVTDAEGAVTGYDYDASGNLVHKTDPGGNEYAYTYNERDQLTQTTLQHWSDDPDGDPTTGDGGQDLVTDSYAYDPAGRLASYTDAMGRTDTYTYFNDDRRATTTRHMTTGGPDIVTASYGYDAAGNLAQQVTGGGKTETDYTIDAAGRTTSQVLDPNDLNRKTTAVYNADNDPKTVTYTGTGTGRTIDYTYDAAGNVASQAVSGDGTTRLTTITRDQRGLPTAITDPRGNTTGADPAAYTTNIAYDEVGNPTTVTAPPVKVETKDSTATTVRPVAHHRYNTFGEVVAQTDGNGNTTDYARDRNGRITKVTKPAYTPPAGGPAITPATSYAYDDLGNVTSVTDPSGQTTTYEYDAFSNLLKRTDPKVSTATTQGAWSYTYDADSEQLSATDPTGAQTQATYDDLGRKITDTNVVRNTDGTQYFTTHNEYDGADNLTKTTTPAGVVTTYGYNAAGEATDESDALGNDIHSTYDLSGNLAKTTQPTGEGIAYGYDAAGNLTEQKDLDKNGNTLHTRSIGYDLAGNPTSTTDARGHTTTFDYDALNQLIKQVEPVDSSHSTTTSFGYDAARNRTRYTDGRGHPFWTTYNPWNLPESVIEPATTATPDAADRTYTTSYDEAGRPATIKQPGGVTQTNKYDELGRLTKQTGSGAEASTGDRQFAYDLAGRQVAAATPAGENDFTYDDRGLLTKTTGPSGDSSFGYNSDGAMTGRTDASGTTTYGYDTDGRLASAAAPITGRTNTYGYDNDSRPASITYGTSGPVRTFTYDDTSALASDTIANPTGQTVASTTYKYNPEQQLQTKTTTGYAGAGTTGYTYDWAGRLNTQTTGSTTKTYTFDDSGNLTSDGTHTYTYDERDRLTSDGTSSYTYTPRGTLTAKTAGSQTTNYSYDAFDQLITAGSTSYDYDALNRLIKRGGTAFAYSGTDNDLASDSSATYSRDPDGNVIGVAKGSNKTAAIIDQNHDDLTATLDPATAALTGSTAYDPYGNATATTGTMPGIGYQSGYTDPTTGLVNMHARSYDPQTGAFTSRDSDANSPIGNSANANPYAYALGDPLDFTDPSGHAAVSSCCPNPASCSRTTGMAATSCNPGSGGEITCCPGGCGDVCNGGGGGSGHGGGNGSGGGGGGGGGGVSHPKPPPPPADPCIHNHHCSVPKSPKPKPDFKPAKPPTRPDKLPPGTPTVGGAPTTPGAPDPGQGNTGTAPGLPQPGGPPTTSPNLPVNQGCDTTCDQPGNGTGTFPDPLAPITTVVVGVGDAIGNGLDKLWNSTIGGAGRFTTVVIIGWVTGSDKPDPVTRTDPNAGDNHGGGAAEVPNLNGKSLEEAERDIEKHGFKLTKETEGGYRRYDNPDGSVIWIRPDGEVIRLGPKVNPGPNQKNYHPRYGPDSKPTQDHNTNEKVKRS</sequence>
<protein>
    <submittedName>
        <fullName evidence="5">Uncharacterized protein</fullName>
    </submittedName>
</protein>
<keyword evidence="6" id="KW-1185">Reference proteome</keyword>
<feature type="compositionally biased region" description="Pro residues" evidence="2">
    <location>
        <begin position="2215"/>
        <end position="2224"/>
    </location>
</feature>
<dbReference type="InterPro" id="IPR006530">
    <property type="entry name" value="YD"/>
</dbReference>
<comment type="caution">
    <text evidence="5">The sequence shown here is derived from an EMBL/GenBank/DDBJ whole genome shotgun (WGS) entry which is preliminary data.</text>
</comment>